<accession>A0A5J4TBV2</accession>
<dbReference type="Proteomes" id="UP000324800">
    <property type="component" value="Unassembled WGS sequence"/>
</dbReference>
<feature type="non-terminal residue" evidence="1">
    <location>
        <position position="1"/>
    </location>
</feature>
<organism evidence="1 2">
    <name type="scientific">Streblomastix strix</name>
    <dbReference type="NCBI Taxonomy" id="222440"/>
    <lineage>
        <taxon>Eukaryota</taxon>
        <taxon>Metamonada</taxon>
        <taxon>Preaxostyla</taxon>
        <taxon>Oxymonadida</taxon>
        <taxon>Streblomastigidae</taxon>
        <taxon>Streblomastix</taxon>
    </lineage>
</organism>
<proteinExistence type="predicted"/>
<reference evidence="1 2" key="1">
    <citation type="submission" date="2019-03" db="EMBL/GenBank/DDBJ databases">
        <title>Single cell metagenomics reveals metabolic interactions within the superorganism composed of flagellate Streblomastix strix and complex community of Bacteroidetes bacteria on its surface.</title>
        <authorList>
            <person name="Treitli S.C."/>
            <person name="Kolisko M."/>
            <person name="Husnik F."/>
            <person name="Keeling P."/>
            <person name="Hampl V."/>
        </authorList>
    </citation>
    <scope>NUCLEOTIDE SEQUENCE [LARGE SCALE GENOMIC DNA]</scope>
    <source>
        <strain evidence="1">ST1C</strain>
    </source>
</reference>
<comment type="caution">
    <text evidence="1">The sequence shown here is derived from an EMBL/GenBank/DDBJ whole genome shotgun (WGS) entry which is preliminary data.</text>
</comment>
<dbReference type="AlphaFoldDB" id="A0A5J4TBV2"/>
<evidence type="ECO:0000313" key="2">
    <source>
        <dbReference type="Proteomes" id="UP000324800"/>
    </source>
</evidence>
<protein>
    <submittedName>
        <fullName evidence="1">Uncharacterized protein</fullName>
    </submittedName>
</protein>
<name>A0A5J4TBV2_9EUKA</name>
<gene>
    <name evidence="1" type="ORF">EZS28_049538</name>
</gene>
<dbReference type="EMBL" id="SNRW01035450">
    <property type="protein sequence ID" value="KAA6354935.1"/>
    <property type="molecule type" value="Genomic_DNA"/>
</dbReference>
<evidence type="ECO:0000313" key="1">
    <source>
        <dbReference type="EMBL" id="KAA6354935.1"/>
    </source>
</evidence>
<sequence>DPSLAPPLPKLSAAPSELSVLEHSSYSLYYQPLVQSLGVGLNTKFALAAHNICFEAPDENVGMDFLKHTEIRLNENG</sequence>
<feature type="non-terminal residue" evidence="1">
    <location>
        <position position="77"/>
    </location>
</feature>